<evidence type="ECO:0000256" key="1">
    <source>
        <dbReference type="PROSITE-ProRule" id="PRU00339"/>
    </source>
</evidence>
<dbReference type="EMBL" id="CP020931">
    <property type="protein sequence ID" value="ARM83805.1"/>
    <property type="molecule type" value="Genomic_DNA"/>
</dbReference>
<keyword evidence="1" id="KW-0802">TPR repeat</keyword>
<dbReference type="InterPro" id="IPR019734">
    <property type="entry name" value="TPR_rpt"/>
</dbReference>
<organism evidence="2 3">
    <name type="scientific">Marinobacter salarius</name>
    <dbReference type="NCBI Taxonomy" id="1420917"/>
    <lineage>
        <taxon>Bacteria</taxon>
        <taxon>Pseudomonadati</taxon>
        <taxon>Pseudomonadota</taxon>
        <taxon>Gammaproteobacteria</taxon>
        <taxon>Pseudomonadales</taxon>
        <taxon>Marinobacteraceae</taxon>
        <taxon>Marinobacter</taxon>
    </lineage>
</organism>
<accession>A0A1W6K8P4</accession>
<protein>
    <submittedName>
        <fullName evidence="2">Tol-pal system protein YbgF</fullName>
    </submittedName>
</protein>
<dbReference type="Pfam" id="PF13432">
    <property type="entry name" value="TPR_16"/>
    <property type="match status" value="2"/>
</dbReference>
<dbReference type="PROSITE" id="PS50005">
    <property type="entry name" value="TPR"/>
    <property type="match status" value="2"/>
</dbReference>
<dbReference type="PANTHER" id="PTHR12558">
    <property type="entry name" value="CELL DIVISION CYCLE 16,23,27"/>
    <property type="match status" value="1"/>
</dbReference>
<feature type="repeat" description="TPR" evidence="1">
    <location>
        <begin position="177"/>
        <end position="210"/>
    </location>
</feature>
<dbReference type="AlphaFoldDB" id="A0A1W6K8P4"/>
<proteinExistence type="predicted"/>
<feature type="repeat" description="TPR" evidence="1">
    <location>
        <begin position="437"/>
        <end position="470"/>
    </location>
</feature>
<dbReference type="Pfam" id="PF13174">
    <property type="entry name" value="TPR_6"/>
    <property type="match status" value="2"/>
</dbReference>
<evidence type="ECO:0000313" key="3">
    <source>
        <dbReference type="Proteomes" id="UP000193100"/>
    </source>
</evidence>
<dbReference type="RefSeq" id="WP_087148975.1">
    <property type="nucleotide sequence ID" value="NZ_CP020931.1"/>
</dbReference>
<dbReference type="Pfam" id="PF13181">
    <property type="entry name" value="TPR_8"/>
    <property type="match status" value="1"/>
</dbReference>
<dbReference type="GeneID" id="77255690"/>
<evidence type="ECO:0000313" key="2">
    <source>
        <dbReference type="EMBL" id="ARM83805.1"/>
    </source>
</evidence>
<dbReference type="Proteomes" id="UP000193100">
    <property type="component" value="Chromosome"/>
</dbReference>
<dbReference type="InterPro" id="IPR011990">
    <property type="entry name" value="TPR-like_helical_dom_sf"/>
</dbReference>
<dbReference type="PROSITE" id="PS51257">
    <property type="entry name" value="PROKAR_LIPOPROTEIN"/>
    <property type="match status" value="1"/>
</dbReference>
<dbReference type="SMART" id="SM00028">
    <property type="entry name" value="TPR"/>
    <property type="match status" value="4"/>
</dbReference>
<gene>
    <name evidence="2" type="ORF">MARSALSMR5_01724</name>
</gene>
<reference evidence="2 3" key="1">
    <citation type="submission" date="2017-04" db="EMBL/GenBank/DDBJ databases">
        <title>Genome Sequence of Marinobacter salarius strain SMR5 Isolated from a culture of the Diatom Skeletonema marinoi.</title>
        <authorList>
            <person name="Topel M."/>
            <person name="Pinder M.I.M."/>
            <person name="Johansson O.N."/>
            <person name="Kourtchenko O."/>
            <person name="Godhe A."/>
            <person name="Clarke A.K."/>
        </authorList>
    </citation>
    <scope>NUCLEOTIDE SEQUENCE [LARGE SCALE GENOMIC DNA]</scope>
    <source>
        <strain evidence="2 3">SMR5</strain>
    </source>
</reference>
<dbReference type="SUPFAM" id="SSF48452">
    <property type="entry name" value="TPR-like"/>
    <property type="match status" value="3"/>
</dbReference>
<dbReference type="PANTHER" id="PTHR12558:SF13">
    <property type="entry name" value="CELL DIVISION CYCLE PROTEIN 27 HOMOLOG"/>
    <property type="match status" value="1"/>
</dbReference>
<name>A0A1W6K8P4_9GAMM</name>
<dbReference type="Gene3D" id="1.25.40.10">
    <property type="entry name" value="Tetratricopeptide repeat domain"/>
    <property type="match status" value="5"/>
</dbReference>
<sequence>MTKPVIRRRLDTLLPVLVAGLLGGCQSLSMPDVFGGGDDRQPQPGTLATLQSIEETIEPAPDTRGGTSEVSLGEVMDSYRALLPLLEDPAKQVAVRHRLADLEFQRAENKMVETAEDEMAGAIEAYEQLLAGYPERPGNDQVLYQLARAYDLRGMSEEHLATLTTLVNEHPDSPFWVEAQFRRGDLLFSNRRYTEAEQAFRTVIDADPARRDDASFLVNAHYMLGWSQFKQGSYREALFSYINVLDLVMPEEQDVESVGQEYRTMMEDLFRVFGLSLSYLDGADTLQAIFRETGEKPYEILVYDRYSDLLLEREQYTDAIDVFERYIDARSLSPWAPRYHMRIIDTLAQAGFTADIPDRKAAFVRDYGIHSAYLQQADDETAFYIGQQLEELIPELANRHYVLAGETEGLESDEHYRQAAVYYEAFADTFPAHPRTPEMLFLLGETHVELAQWPEAIEAFERVAYDFPWEGEPPERAAEAGYASVLAFREYAKTWPREPAETYNDYTEFQQLNRQRFVNAFPDDPRSEEVLYIAMQHEFERYRYGQVVEMADRMIARVPAPGADILTETWLLKAHSLFELARYAEAETTYQQALGVMAETDERRPDVIESLAASVFRQAEALADAGDTAGAVSEFLRVGVVAPTSALRANAEYDAATLLIELSHWQDAIDVMVAFRTRYPEHEQIDTLPARLALAYRETEQWEKAGDELNNLIAMATTDEEKRENLLIAADLYERAGNTGKAIDTWRRYANTYPEPLDVYMEAANSLAGLYDGIGDDNSRRFWLRKQMETVDDNPDEADDRMRYLAAEASAILAREALAYYDSIRLTLPLNQSMAAKTEALEEAVTAYQKTASYGVSSFSTEAGYQIAHIYARLGRDLMESERPEGLSELELSQYELLLEEQAYPFEDNAIDIHEQNASRARNGIFDEWVQRSYEALKTLLPGRYNKPEITVEVVDELG</sequence>
<dbReference type="STRING" id="1420917.AU15_12830"/>